<evidence type="ECO:0000256" key="3">
    <source>
        <dbReference type="ARBA" id="ARBA00023125"/>
    </source>
</evidence>
<feature type="compositionally biased region" description="Polar residues" evidence="9">
    <location>
        <begin position="837"/>
        <end position="847"/>
    </location>
</feature>
<feature type="region of interest" description="Disordered" evidence="9">
    <location>
        <begin position="553"/>
        <end position="580"/>
    </location>
</feature>
<dbReference type="SUPFAM" id="SSF81878">
    <property type="entry name" value="BRCA2 tower domain"/>
    <property type="match status" value="1"/>
</dbReference>
<keyword evidence="3" id="KW-0238">DNA-binding</keyword>
<gene>
    <name evidence="11" type="ORF">U9M48_030247</name>
</gene>
<dbReference type="InterPro" id="IPR015187">
    <property type="entry name" value="BRCA2_OB_1"/>
</dbReference>
<feature type="region of interest" description="Disordered" evidence="9">
    <location>
        <begin position="14"/>
        <end position="59"/>
    </location>
</feature>
<dbReference type="SUPFAM" id="SSF50249">
    <property type="entry name" value="Nucleic acid-binding proteins"/>
    <property type="match status" value="3"/>
</dbReference>
<feature type="compositionally biased region" description="Pro residues" evidence="9">
    <location>
        <begin position="27"/>
        <end position="48"/>
    </location>
</feature>
<dbReference type="InterPro" id="IPR002093">
    <property type="entry name" value="BRCA2_repeat"/>
</dbReference>
<dbReference type="FunFam" id="2.40.50.140:FF:000282">
    <property type="entry name" value="Protein BREAST CANCER SUSCEPTIBILITY 2 homolog B"/>
    <property type="match status" value="1"/>
</dbReference>
<feature type="domain" description="Tower" evidence="10">
    <location>
        <begin position="1192"/>
        <end position="1232"/>
    </location>
</feature>
<dbReference type="Proteomes" id="UP001341281">
    <property type="component" value="Chromosome 07"/>
</dbReference>
<dbReference type="InterPro" id="IPR015252">
    <property type="entry name" value="BRCA2_hlx"/>
</dbReference>
<dbReference type="InterPro" id="IPR015205">
    <property type="entry name" value="Tower_dom"/>
</dbReference>
<protein>
    <recommendedName>
        <fullName evidence="10">Tower domain-containing protein</fullName>
    </recommendedName>
</protein>
<dbReference type="InterPro" id="IPR036315">
    <property type="entry name" value="BRCA2_hlx_sf"/>
</dbReference>
<keyword evidence="1" id="KW-0677">Repeat</keyword>
<evidence type="ECO:0000256" key="5">
    <source>
        <dbReference type="ARBA" id="ARBA00023204"/>
    </source>
</evidence>
<evidence type="ECO:0000256" key="1">
    <source>
        <dbReference type="ARBA" id="ARBA00022737"/>
    </source>
</evidence>
<dbReference type="PROSITE" id="PS50138">
    <property type="entry name" value="BRCA2_REPEAT"/>
    <property type="match status" value="6"/>
</dbReference>
<feature type="region of interest" description="Disordered" evidence="9">
    <location>
        <begin position="163"/>
        <end position="193"/>
    </location>
</feature>
<proteinExistence type="predicted"/>
<keyword evidence="12" id="KW-1185">Reference proteome</keyword>
<dbReference type="InterPro" id="IPR012340">
    <property type="entry name" value="NA-bd_OB-fold"/>
</dbReference>
<keyword evidence="6" id="KW-0469">Meiosis</keyword>
<dbReference type="InterPro" id="IPR015525">
    <property type="entry name" value="BRCA2"/>
</dbReference>
<name>A0AAQ3X3J1_PASNO</name>
<comment type="function">
    <text evidence="8">Involved in double-strand break repair and/or homologous recombination by mediating RAD51- and DMC1-facilitated DNA repair. Plays an essential role in both somatic and meiotic homologous recombination. Is crucial for the formation of RAD51 and DMC1 foci during male meiotic homologous recombination in prophase I.</text>
</comment>
<evidence type="ECO:0000256" key="8">
    <source>
        <dbReference type="ARBA" id="ARBA00053296"/>
    </source>
</evidence>
<evidence type="ECO:0000259" key="10">
    <source>
        <dbReference type="SMART" id="SM01341"/>
    </source>
</evidence>
<keyword evidence="5" id="KW-0234">DNA repair</keyword>
<evidence type="ECO:0000256" key="9">
    <source>
        <dbReference type="SAM" id="MobiDB-lite"/>
    </source>
</evidence>
<evidence type="ECO:0000256" key="2">
    <source>
        <dbReference type="ARBA" id="ARBA00022763"/>
    </source>
</evidence>
<dbReference type="FunFam" id="2.40.50.140:FF:000267">
    <property type="entry name" value="Protein BREAST CANCER SUSCEPTIBILITY 2 homolog B"/>
    <property type="match status" value="1"/>
</dbReference>
<dbReference type="Pfam" id="PF09169">
    <property type="entry name" value="BRCA-2_helical"/>
    <property type="match status" value="1"/>
</dbReference>
<evidence type="ECO:0000313" key="12">
    <source>
        <dbReference type="Proteomes" id="UP001341281"/>
    </source>
</evidence>
<evidence type="ECO:0000256" key="7">
    <source>
        <dbReference type="ARBA" id="ARBA00023306"/>
    </source>
</evidence>
<dbReference type="SUPFAM" id="SSF81872">
    <property type="entry name" value="BRCA2 helical domain"/>
    <property type="match status" value="1"/>
</dbReference>
<dbReference type="GO" id="GO:0051321">
    <property type="term" value="P:meiotic cell cycle"/>
    <property type="evidence" value="ECO:0007669"/>
    <property type="project" value="UniProtKB-KW"/>
</dbReference>
<dbReference type="GO" id="GO:0000724">
    <property type="term" value="P:double-strand break repair via homologous recombination"/>
    <property type="evidence" value="ECO:0007669"/>
    <property type="project" value="InterPro"/>
</dbReference>
<evidence type="ECO:0000256" key="4">
    <source>
        <dbReference type="ARBA" id="ARBA00023172"/>
    </source>
</evidence>
<evidence type="ECO:0000256" key="6">
    <source>
        <dbReference type="ARBA" id="ARBA00023254"/>
    </source>
</evidence>
<keyword evidence="2" id="KW-0227">DNA damage</keyword>
<keyword evidence="4" id="KW-0233">DNA recombination</keyword>
<dbReference type="PANTHER" id="PTHR11289:SF0">
    <property type="entry name" value="BREAST CANCER TYPE 2 SUSCEPTIBILITY PROTEIN"/>
    <property type="match status" value="1"/>
</dbReference>
<evidence type="ECO:0000313" key="11">
    <source>
        <dbReference type="EMBL" id="WVZ83065.1"/>
    </source>
</evidence>
<feature type="region of interest" description="Disordered" evidence="9">
    <location>
        <begin position="314"/>
        <end position="333"/>
    </location>
</feature>
<reference evidence="11 12" key="1">
    <citation type="submission" date="2024-02" db="EMBL/GenBank/DDBJ databases">
        <title>High-quality chromosome-scale genome assembly of Pensacola bahiagrass (Paspalum notatum Flugge var. saurae).</title>
        <authorList>
            <person name="Vega J.M."/>
            <person name="Podio M."/>
            <person name="Orjuela J."/>
            <person name="Siena L.A."/>
            <person name="Pessino S.C."/>
            <person name="Combes M.C."/>
            <person name="Mariac C."/>
            <person name="Albertini E."/>
            <person name="Pupilli F."/>
            <person name="Ortiz J.P.A."/>
            <person name="Leblanc O."/>
        </authorList>
    </citation>
    <scope>NUCLEOTIDE SEQUENCE [LARGE SCALE GENOMIC DNA]</scope>
    <source>
        <strain evidence="11">R1</strain>
        <tissue evidence="11">Leaf</tissue>
    </source>
</reference>
<dbReference type="GO" id="GO:0003677">
    <property type="term" value="F:DNA binding"/>
    <property type="evidence" value="ECO:0007669"/>
    <property type="project" value="UniProtKB-KW"/>
</dbReference>
<dbReference type="CDD" id="cd04493">
    <property type="entry name" value="BRCA2DBD_OB1"/>
    <property type="match status" value="1"/>
</dbReference>
<dbReference type="SMART" id="SM01341">
    <property type="entry name" value="Tower"/>
    <property type="match status" value="1"/>
</dbReference>
<keyword evidence="7" id="KW-0131">Cell cycle</keyword>
<accession>A0AAQ3X3J1</accession>
<dbReference type="PANTHER" id="PTHR11289">
    <property type="entry name" value="BREAST CANCER TYPE 2 SUSCEPTIBILITY PROTEIN BRCA2"/>
    <property type="match status" value="1"/>
</dbReference>
<sequence>MKHRKWEVWRQPDGSLLWVPVPDEPPDPPAAAPVPLRPAPPRPAPGTAPPGGTLGAGAAADGRMRVPSMADLLLQGKPTYAPPSHPPILCQPFRHCAVARLTGLGAGRLFSPLGPAARDELAAEGDGVGGAAEGVGTTAGLFTTGSGRPVAVSERAVRKARALVGEGAEEPTTNSNGKRKQPFFGDGAGLEGEQTNLGGVRKDNLPTMFQTGSGKAVSFTKDSIHKARAVLEGDVKNAAGARQSMFHTGTGRSVLDSKSSIGETRAAVEGQMTADEGCIHGMGQFPLFQTGSGRAVSISLASVEKAKAVLEENNTNTGSVDTPGRPDQSLLFQTGSGRPVMISKRSIERSRAVLMDDEDNTGQRDTGCQPPVFQTGLGRPVAVKQSSIKKARTVLEGGDVKRSGSGNGDTNLCSTSFQFETPTSVLMSSSSIMDDRTVTPEENTSVREKCFQDGPLFRTGSGRSVKVSKGSIKRASAFLEPRNIAKELEDEAHLTDDCATPIFKTGLGRSILATENSVEKAQFVLETKEAVKQVNNDTRDGFAESPMFQAGIQQCSPENESSRPRASTLMEQGKSATKGYGDCGGPLPMFQTGSGKSVLVSESSVQKARAVLEEEDNCKWLKMDKNFPVFASPLKTSCARTVNISSAGISRAATLLGLEENTFSTQFFGHVGDRLGTKVNVKQGNPEHRLDVAAAHAISGGPHTGICPTENPTLMDRHQQFGFSKCNTTDSGGHSIRFSTAGGRSMAISTEALQRAKRLLSDSDLVVSPNDSVGHSLTSAIEKVPNSTISPKGDESNLLHRTRADAPVTKGNANKFHMGSEYCPINEIPKVPKPPSRCSSEGNNASNTKDKTQRHHTRAGPLVDITNYTATCSGNMDNLANGKRIIRGRNSISPFKRPRSSRFVTPMKTNKLSSSGKLMTGHVTDEVKLMDAQRAEKFKFQHVNIGADEFQKMLLACGASLSYATKEWVVNHYKWIVWKLASLERCYPARVAGKFLTVDNVFEELKYRYDREVNYGHRSAIKKVLEGNASPSLMMVLCISAIYSCPDQNNSKLEANKVDTNEDSNGHKSLSATNRNMSANVELTDGWYSLDASLDMALLEQLDRRKLFVGQKLRIWGASLCGWSGPVSFYEASGTVKLMVHINGTYRARWNETLGFCKHVGLPLAFKCIKASGGRVPRTLVGITRIYPLVYRERLPNGRSVVRSERMERKALQLYHQRVSKITEDILFEQEENCDSTDGDEEWAKISKMLECAAEPEVILAGMTKEQLRQFASYKEKQKVVMQNEVTKKVQKALEVAGLSARDVTPFLKVRVVGLVNKLSASTSSNKEGLITIWDPTEMLKANLVEGQAYSVTGLVPSNYCTEILYLHARGSYTTWKSLASAQTTDFKPFFTPRKAIELSKFGEVPLSSEFDIAGLILYVGNTYLCGNQKKQWLFLTDGSKFVSGQECEEQDCLLAVSFSSPTTCEESALFSYTLSGNTVGFSNLVKQKKDQMRQIWVAEATESSTYTLSHEIPRNSHLKEAATSAERWASRSYHKIQELKERVLRIVGESGV</sequence>
<dbReference type="EMBL" id="CP144751">
    <property type="protein sequence ID" value="WVZ83065.1"/>
    <property type="molecule type" value="Genomic_DNA"/>
</dbReference>
<feature type="region of interest" description="Disordered" evidence="9">
    <location>
        <begin position="832"/>
        <end position="856"/>
    </location>
</feature>
<dbReference type="GO" id="GO:0006355">
    <property type="term" value="P:regulation of DNA-templated transcription"/>
    <property type="evidence" value="ECO:0007669"/>
    <property type="project" value="TreeGrafter"/>
</dbReference>
<organism evidence="11 12">
    <name type="scientific">Paspalum notatum var. saurae</name>
    <dbReference type="NCBI Taxonomy" id="547442"/>
    <lineage>
        <taxon>Eukaryota</taxon>
        <taxon>Viridiplantae</taxon>
        <taxon>Streptophyta</taxon>
        <taxon>Embryophyta</taxon>
        <taxon>Tracheophyta</taxon>
        <taxon>Spermatophyta</taxon>
        <taxon>Magnoliopsida</taxon>
        <taxon>Liliopsida</taxon>
        <taxon>Poales</taxon>
        <taxon>Poaceae</taxon>
        <taxon>PACMAD clade</taxon>
        <taxon>Panicoideae</taxon>
        <taxon>Andropogonodae</taxon>
        <taxon>Paspaleae</taxon>
        <taxon>Paspalinae</taxon>
        <taxon>Paspalum</taxon>
    </lineage>
</organism>
<dbReference type="Gene3D" id="2.40.50.140">
    <property type="entry name" value="Nucleic acid-binding proteins"/>
    <property type="match status" value="4"/>
</dbReference>
<dbReference type="FunFam" id="2.40.50.140:FF:000262">
    <property type="entry name" value="Protein BREAST CANCER SUSCEPTIBILITY 2 homolog B"/>
    <property type="match status" value="1"/>
</dbReference>
<dbReference type="Pfam" id="PF00634">
    <property type="entry name" value="BRCA2"/>
    <property type="match status" value="5"/>
</dbReference>
<dbReference type="Pfam" id="PF09103">
    <property type="entry name" value="BRCA-2_OB1"/>
    <property type="match status" value="1"/>
</dbReference>